<evidence type="ECO:0000256" key="5">
    <source>
        <dbReference type="ARBA" id="ARBA00038359"/>
    </source>
</evidence>
<dbReference type="InterPro" id="IPR052337">
    <property type="entry name" value="SAT4-like"/>
</dbReference>
<comment type="similarity">
    <text evidence="5">Belongs to the SAT4 family.</text>
</comment>
<evidence type="ECO:0000256" key="6">
    <source>
        <dbReference type="SAM" id="MobiDB-lite"/>
    </source>
</evidence>
<reference evidence="9" key="2">
    <citation type="journal article" date="2014" name="PLoS Genet.">
        <title>Signature gene expression reveals novel clues to the molecular mechanisms of dimorphic transition in Penicillium marneffei.</title>
        <authorList>
            <person name="Yang E."/>
            <person name="Wang G."/>
            <person name="Cai J."/>
            <person name="Woo P.C."/>
            <person name="Lau S.K."/>
            <person name="Yuen K.-Y."/>
            <person name="Chow W.-N."/>
            <person name="Lin X."/>
        </authorList>
    </citation>
    <scope>NUCLEOTIDE SEQUENCE</scope>
    <source>
        <strain evidence="9">PM1</strain>
    </source>
</reference>
<reference key="1">
    <citation type="journal article" date="2014" name="PLoS Genet.">
        <title>Signature Gene Expression Reveals Novel Clues to the Molecular Mechanisms of Dimorphic Transition in Penicillium marneffei.</title>
        <authorList>
            <person name="Yang E."/>
            <person name="Wang G."/>
            <person name="Cai J."/>
            <person name="Woo P.C."/>
            <person name="Lau S.K."/>
            <person name="Yuen K.-Y."/>
            <person name="Chow W.-N."/>
            <person name="Lin X."/>
        </authorList>
    </citation>
    <scope>NUCLEOTIDE SEQUENCE [LARGE SCALE GENOMIC DNA]</scope>
    <source>
        <strain>PM1</strain>
    </source>
</reference>
<evidence type="ECO:0000256" key="3">
    <source>
        <dbReference type="ARBA" id="ARBA00022989"/>
    </source>
</evidence>
<evidence type="ECO:0000313" key="9">
    <source>
        <dbReference type="EMBL" id="KFX48704.1"/>
    </source>
</evidence>
<dbReference type="AlphaFoldDB" id="A0A093VFD8"/>
<feature type="compositionally biased region" description="Low complexity" evidence="6">
    <location>
        <begin position="425"/>
        <end position="439"/>
    </location>
</feature>
<evidence type="ECO:0000256" key="2">
    <source>
        <dbReference type="ARBA" id="ARBA00022692"/>
    </source>
</evidence>
<sequence length="517" mass="58125">MSASLIARGIYNDDPPDPRTALENYPTLLVCWWCTAVSLVIIGIRVFGRYRRTKRFFTEDKVMMLAVFPLIARMTLVHLILIWGTNNAKTIGLPETDIRRRGIGSRLVLVARIFYAVYIWMAKYTVCEFLRRLTGMVWTRTFQVALRLIEYFLASTLATVIIATLVECHPITHYWQVTPDPGPYCRLGYTNLLTMGVCDILTDIFLVVLPVSLFLASAMSFKRKFQLTILFASSLLLVAITGYRVPSVIQKNGVQNFRSLVASFEILAATFVSNFVVIGSFLRDRGLKRPKYRRVEGSLSVIDSVDHASIRRATITKHHWGSDADLVNGLGIRLHPELYATQQNTMRPAPVFKRSSHHQNHRDDKSQSDSRSIEDYTMTGSSTTSKTLTVLPPPSVADITDPMVSPRAPRRSVSFYDVGGLLDGSPSPRQQHQSQPQPHATELVRHQTEPVGPTAAYSHPSQIHFRVPQYASPTPEIRQDHYSGAGIFLQDVGGLITRPRTISDITTTTCHSDEHEQ</sequence>
<feature type="transmembrane region" description="Helical" evidence="7">
    <location>
        <begin position="62"/>
        <end position="83"/>
    </location>
</feature>
<dbReference type="Pfam" id="PF20684">
    <property type="entry name" value="Fung_rhodopsin"/>
    <property type="match status" value="1"/>
</dbReference>
<evidence type="ECO:0000259" key="8">
    <source>
        <dbReference type="Pfam" id="PF20684"/>
    </source>
</evidence>
<feature type="transmembrane region" description="Helical" evidence="7">
    <location>
        <begin position="227"/>
        <end position="245"/>
    </location>
</feature>
<comment type="subcellular location">
    <subcellularLocation>
        <location evidence="1">Membrane</location>
        <topology evidence="1">Multi-pass membrane protein</topology>
    </subcellularLocation>
</comment>
<evidence type="ECO:0000256" key="4">
    <source>
        <dbReference type="ARBA" id="ARBA00023136"/>
    </source>
</evidence>
<gene>
    <name evidence="9" type="ORF">GQ26_0110960</name>
</gene>
<dbReference type="PANTHER" id="PTHR33048">
    <property type="entry name" value="PTH11-LIKE INTEGRAL MEMBRANE PROTEIN (AFU_ORTHOLOGUE AFUA_5G11245)"/>
    <property type="match status" value="1"/>
</dbReference>
<dbReference type="GO" id="GO:0016020">
    <property type="term" value="C:membrane"/>
    <property type="evidence" value="ECO:0007669"/>
    <property type="project" value="UniProtKB-SubCell"/>
</dbReference>
<dbReference type="HOGENOM" id="CLU_019101_1_2_1"/>
<protein>
    <recommendedName>
        <fullName evidence="8">Rhodopsin domain-containing protein</fullName>
    </recommendedName>
</protein>
<feature type="region of interest" description="Disordered" evidence="6">
    <location>
        <begin position="352"/>
        <end position="441"/>
    </location>
</feature>
<keyword evidence="2 7" id="KW-0812">Transmembrane</keyword>
<feature type="transmembrane region" description="Helical" evidence="7">
    <location>
        <begin position="192"/>
        <end position="215"/>
    </location>
</feature>
<feature type="transmembrane region" description="Helical" evidence="7">
    <location>
        <begin position="148"/>
        <end position="172"/>
    </location>
</feature>
<evidence type="ECO:0000256" key="7">
    <source>
        <dbReference type="SAM" id="Phobius"/>
    </source>
</evidence>
<feature type="compositionally biased region" description="Basic and acidic residues" evidence="6">
    <location>
        <begin position="361"/>
        <end position="374"/>
    </location>
</feature>
<proteinExistence type="inferred from homology"/>
<feature type="transmembrane region" description="Helical" evidence="7">
    <location>
        <begin position="25"/>
        <end position="50"/>
    </location>
</feature>
<dbReference type="PANTHER" id="PTHR33048:SF19">
    <property type="entry name" value="MEMBRANE PROTEIN PTH11-LIKE, PUTATIVE (AFU_ORTHOLOGUE AFUA_1G14080)-RELATED"/>
    <property type="match status" value="1"/>
</dbReference>
<feature type="transmembrane region" description="Helical" evidence="7">
    <location>
        <begin position="103"/>
        <end position="127"/>
    </location>
</feature>
<name>A0A093VFD8_TALMA</name>
<keyword evidence="4 7" id="KW-0472">Membrane</keyword>
<dbReference type="eggNOG" id="ENOG502RYRX">
    <property type="taxonomic scope" value="Eukaryota"/>
</dbReference>
<keyword evidence="3 7" id="KW-1133">Transmembrane helix</keyword>
<comment type="caution">
    <text evidence="9">The sequence shown here is derived from an EMBL/GenBank/DDBJ whole genome shotgun (WGS) entry which is preliminary data.</text>
</comment>
<feature type="transmembrane region" description="Helical" evidence="7">
    <location>
        <begin position="257"/>
        <end position="282"/>
    </location>
</feature>
<accession>A0A093VFD8</accession>
<evidence type="ECO:0000256" key="1">
    <source>
        <dbReference type="ARBA" id="ARBA00004141"/>
    </source>
</evidence>
<feature type="compositionally biased region" description="Polar residues" evidence="6">
    <location>
        <begin position="378"/>
        <end position="388"/>
    </location>
</feature>
<feature type="domain" description="Rhodopsin" evidence="8">
    <location>
        <begin position="44"/>
        <end position="252"/>
    </location>
</feature>
<dbReference type="EMBL" id="JPOX01000011">
    <property type="protein sequence ID" value="KFX48704.1"/>
    <property type="molecule type" value="Genomic_DNA"/>
</dbReference>
<organism evidence="9">
    <name type="scientific">Talaromyces marneffei PM1</name>
    <dbReference type="NCBI Taxonomy" id="1077442"/>
    <lineage>
        <taxon>Eukaryota</taxon>
        <taxon>Fungi</taxon>
        <taxon>Dikarya</taxon>
        <taxon>Ascomycota</taxon>
        <taxon>Pezizomycotina</taxon>
        <taxon>Eurotiomycetes</taxon>
        <taxon>Eurotiomycetidae</taxon>
        <taxon>Eurotiales</taxon>
        <taxon>Trichocomaceae</taxon>
        <taxon>Talaromyces</taxon>
        <taxon>Talaromyces sect. Talaromyces</taxon>
    </lineage>
</organism>
<dbReference type="InterPro" id="IPR049326">
    <property type="entry name" value="Rhodopsin_dom_fungi"/>
</dbReference>